<evidence type="ECO:0000313" key="1">
    <source>
        <dbReference type="EMBL" id="TEB40217.1"/>
    </source>
</evidence>
<keyword evidence="2" id="KW-1185">Reference proteome</keyword>
<gene>
    <name evidence="1" type="ORF">FA13DRAFT_59791</name>
</gene>
<name>A0A4Y7U1A0_COPMI</name>
<dbReference type="SUPFAM" id="SSF81383">
    <property type="entry name" value="F-box domain"/>
    <property type="match status" value="1"/>
</dbReference>
<protein>
    <submittedName>
        <fullName evidence="1">Uncharacterized protein</fullName>
    </submittedName>
</protein>
<evidence type="ECO:0000313" key="2">
    <source>
        <dbReference type="Proteomes" id="UP000298030"/>
    </source>
</evidence>
<dbReference type="InterPro" id="IPR036047">
    <property type="entry name" value="F-box-like_dom_sf"/>
</dbReference>
<comment type="caution">
    <text evidence="1">The sequence shown here is derived from an EMBL/GenBank/DDBJ whole genome shotgun (WGS) entry which is preliminary data.</text>
</comment>
<sequence length="120" mass="13478">MPSSVLRIPPEVISRFIQYLCGGVLDLKGRQQLTRLCLVCQDWRDAALLSQELWKGIRIEPNHCSGHLTFEIIVSWFERWGRPSSSTLGMETGVRATPRTTRKGIQDVTLPSCGRHGIGC</sequence>
<dbReference type="OrthoDB" id="3357519at2759"/>
<organism evidence="1 2">
    <name type="scientific">Coprinellus micaceus</name>
    <name type="common">Glistening ink-cap mushroom</name>
    <name type="synonym">Coprinus micaceus</name>
    <dbReference type="NCBI Taxonomy" id="71717"/>
    <lineage>
        <taxon>Eukaryota</taxon>
        <taxon>Fungi</taxon>
        <taxon>Dikarya</taxon>
        <taxon>Basidiomycota</taxon>
        <taxon>Agaricomycotina</taxon>
        <taxon>Agaricomycetes</taxon>
        <taxon>Agaricomycetidae</taxon>
        <taxon>Agaricales</taxon>
        <taxon>Agaricineae</taxon>
        <taxon>Psathyrellaceae</taxon>
        <taxon>Coprinellus</taxon>
    </lineage>
</organism>
<dbReference type="AlphaFoldDB" id="A0A4Y7U1A0"/>
<dbReference type="Proteomes" id="UP000298030">
    <property type="component" value="Unassembled WGS sequence"/>
</dbReference>
<dbReference type="EMBL" id="QPFP01000001">
    <property type="protein sequence ID" value="TEB40217.1"/>
    <property type="molecule type" value="Genomic_DNA"/>
</dbReference>
<accession>A0A4Y7U1A0</accession>
<reference evidence="1 2" key="1">
    <citation type="journal article" date="2019" name="Nat. Ecol. Evol.">
        <title>Megaphylogeny resolves global patterns of mushroom evolution.</title>
        <authorList>
            <person name="Varga T."/>
            <person name="Krizsan K."/>
            <person name="Foldi C."/>
            <person name="Dima B."/>
            <person name="Sanchez-Garcia M."/>
            <person name="Sanchez-Ramirez S."/>
            <person name="Szollosi G.J."/>
            <person name="Szarkandi J.G."/>
            <person name="Papp V."/>
            <person name="Albert L."/>
            <person name="Andreopoulos W."/>
            <person name="Angelini C."/>
            <person name="Antonin V."/>
            <person name="Barry K.W."/>
            <person name="Bougher N.L."/>
            <person name="Buchanan P."/>
            <person name="Buyck B."/>
            <person name="Bense V."/>
            <person name="Catcheside P."/>
            <person name="Chovatia M."/>
            <person name="Cooper J."/>
            <person name="Damon W."/>
            <person name="Desjardin D."/>
            <person name="Finy P."/>
            <person name="Geml J."/>
            <person name="Haridas S."/>
            <person name="Hughes K."/>
            <person name="Justo A."/>
            <person name="Karasinski D."/>
            <person name="Kautmanova I."/>
            <person name="Kiss B."/>
            <person name="Kocsube S."/>
            <person name="Kotiranta H."/>
            <person name="LaButti K.M."/>
            <person name="Lechner B.E."/>
            <person name="Liimatainen K."/>
            <person name="Lipzen A."/>
            <person name="Lukacs Z."/>
            <person name="Mihaltcheva S."/>
            <person name="Morgado L.N."/>
            <person name="Niskanen T."/>
            <person name="Noordeloos M.E."/>
            <person name="Ohm R.A."/>
            <person name="Ortiz-Santana B."/>
            <person name="Ovrebo C."/>
            <person name="Racz N."/>
            <person name="Riley R."/>
            <person name="Savchenko A."/>
            <person name="Shiryaev A."/>
            <person name="Soop K."/>
            <person name="Spirin V."/>
            <person name="Szebenyi C."/>
            <person name="Tomsovsky M."/>
            <person name="Tulloss R.E."/>
            <person name="Uehling J."/>
            <person name="Grigoriev I.V."/>
            <person name="Vagvolgyi C."/>
            <person name="Papp T."/>
            <person name="Martin F.M."/>
            <person name="Miettinen O."/>
            <person name="Hibbett D.S."/>
            <person name="Nagy L.G."/>
        </authorList>
    </citation>
    <scope>NUCLEOTIDE SEQUENCE [LARGE SCALE GENOMIC DNA]</scope>
    <source>
        <strain evidence="1 2">FP101781</strain>
    </source>
</reference>
<proteinExistence type="predicted"/>